<evidence type="ECO:0000256" key="1">
    <source>
        <dbReference type="SAM" id="MobiDB-lite"/>
    </source>
</evidence>
<keyword evidence="5" id="KW-1185">Reference proteome</keyword>
<dbReference type="SMR" id="A0A482XAC1"/>
<feature type="signal peptide" evidence="3">
    <location>
        <begin position="1"/>
        <end position="24"/>
    </location>
</feature>
<evidence type="ECO:0000256" key="3">
    <source>
        <dbReference type="SAM" id="SignalP"/>
    </source>
</evidence>
<sequence>MKPFSSRIILHIIGVLCLALGVIATDQSSNEAKRKESLEKRLKILCDNHHYREPHFDDEDYNKMFDGLKLMNQSRPAANISETTFEERLEYIHNVYIRENEVEPRCLHNCIKNETYTDCLRTNILITMLFHSLHCDSPHKHFGTQQINLMESDRPEAEKIVEKRSIEEDQRFLKIIKFNFNQTRNPHSFALADTSNIIFPDKSFKHDFKTSNSNAMNESEPLNYENVPQLTEESSQVDTGIIFKNERGVRVQRETNDKTPQPLSSNMNGSSSVASTGFILDHLEGNSIPSEISPVDIEDPTSITLITAANLKENAVPSEQIISSISPSVNIEENPRHEHPSSVSSELKIFEKKERDVSALENEHMNLSSSQAPDESKSFNSILLKNETEISHNGTEDQKEEKLKDLATIAENVTTNPSTLLFEEIKVEGKESNLTDLVFEKVAFVTIIPSHENEKSEVVIKEPNDGNKTGSKLENSIILNKEVKADNKNLKVKNGSASCSGSCSDQEESFKSTMDVPKTSNRLVFGITAFLIVLGLAAGAIAIFFFVFDKKSPCPPRQRSNVNINQPPQSRG</sequence>
<dbReference type="InParanoid" id="A0A482XAC1"/>
<evidence type="ECO:0000256" key="2">
    <source>
        <dbReference type="SAM" id="Phobius"/>
    </source>
</evidence>
<reference evidence="4 5" key="1">
    <citation type="journal article" date="2017" name="Gigascience">
        <title>Genome sequence of the small brown planthopper, Laodelphax striatellus.</title>
        <authorList>
            <person name="Zhu J."/>
            <person name="Jiang F."/>
            <person name="Wang X."/>
            <person name="Yang P."/>
            <person name="Bao Y."/>
            <person name="Zhao W."/>
            <person name="Wang W."/>
            <person name="Lu H."/>
            <person name="Wang Q."/>
            <person name="Cui N."/>
            <person name="Li J."/>
            <person name="Chen X."/>
            <person name="Luo L."/>
            <person name="Yu J."/>
            <person name="Kang L."/>
            <person name="Cui F."/>
        </authorList>
    </citation>
    <scope>NUCLEOTIDE SEQUENCE [LARGE SCALE GENOMIC DNA]</scope>
    <source>
        <strain evidence="4">Lst14</strain>
    </source>
</reference>
<dbReference type="Proteomes" id="UP000291343">
    <property type="component" value="Unassembled WGS sequence"/>
</dbReference>
<feature type="transmembrane region" description="Helical" evidence="2">
    <location>
        <begin position="523"/>
        <end position="548"/>
    </location>
</feature>
<keyword evidence="3" id="KW-0732">Signal</keyword>
<evidence type="ECO:0000313" key="4">
    <source>
        <dbReference type="EMBL" id="RZF42764.1"/>
    </source>
</evidence>
<feature type="chain" id="PRO_5019784202" evidence="3">
    <location>
        <begin position="25"/>
        <end position="572"/>
    </location>
</feature>
<keyword evidence="2" id="KW-0472">Membrane</keyword>
<comment type="caution">
    <text evidence="4">The sequence shown here is derived from an EMBL/GenBank/DDBJ whole genome shotgun (WGS) entry which is preliminary data.</text>
</comment>
<dbReference type="AlphaFoldDB" id="A0A482XAC1"/>
<keyword evidence="2" id="KW-0812">Transmembrane</keyword>
<evidence type="ECO:0000313" key="5">
    <source>
        <dbReference type="Proteomes" id="UP000291343"/>
    </source>
</evidence>
<proteinExistence type="predicted"/>
<dbReference type="EMBL" id="QKKF02014409">
    <property type="protein sequence ID" value="RZF42764.1"/>
    <property type="molecule type" value="Genomic_DNA"/>
</dbReference>
<keyword evidence="2" id="KW-1133">Transmembrane helix</keyword>
<name>A0A482XAC1_LAOST</name>
<feature type="region of interest" description="Disordered" evidence="1">
    <location>
        <begin position="251"/>
        <end position="271"/>
    </location>
</feature>
<gene>
    <name evidence="4" type="ORF">LSTR_LSTR013353</name>
</gene>
<organism evidence="4 5">
    <name type="scientific">Laodelphax striatellus</name>
    <name type="common">Small brown planthopper</name>
    <name type="synonym">Delphax striatella</name>
    <dbReference type="NCBI Taxonomy" id="195883"/>
    <lineage>
        <taxon>Eukaryota</taxon>
        <taxon>Metazoa</taxon>
        <taxon>Ecdysozoa</taxon>
        <taxon>Arthropoda</taxon>
        <taxon>Hexapoda</taxon>
        <taxon>Insecta</taxon>
        <taxon>Pterygota</taxon>
        <taxon>Neoptera</taxon>
        <taxon>Paraneoptera</taxon>
        <taxon>Hemiptera</taxon>
        <taxon>Auchenorrhyncha</taxon>
        <taxon>Fulgoroidea</taxon>
        <taxon>Delphacidae</taxon>
        <taxon>Criomorphinae</taxon>
        <taxon>Laodelphax</taxon>
    </lineage>
</organism>
<accession>A0A482XAC1</accession>
<protein>
    <submittedName>
        <fullName evidence="4">Uncharacterized protein</fullName>
    </submittedName>
</protein>